<dbReference type="InterPro" id="IPR007454">
    <property type="entry name" value="UPF0250_YbeD-like"/>
</dbReference>
<evidence type="ECO:0000256" key="1">
    <source>
        <dbReference type="ARBA" id="ARBA00008460"/>
    </source>
</evidence>
<dbReference type="PANTHER" id="PTHR38036:SF1">
    <property type="entry name" value="UPF0250 PROTEIN YBED"/>
    <property type="match status" value="1"/>
</dbReference>
<proteinExistence type="inferred from homology"/>
<comment type="similarity">
    <text evidence="1">Belongs to the UPF0250 family.</text>
</comment>
<dbReference type="AlphaFoldDB" id="A0A5C1NND7"/>
<evidence type="ECO:0000313" key="2">
    <source>
        <dbReference type="EMBL" id="QEM83987.1"/>
    </source>
</evidence>
<dbReference type="GO" id="GO:0005829">
    <property type="term" value="C:cytosol"/>
    <property type="evidence" value="ECO:0007669"/>
    <property type="project" value="TreeGrafter"/>
</dbReference>
<dbReference type="Gene3D" id="3.30.70.260">
    <property type="match status" value="1"/>
</dbReference>
<dbReference type="OrthoDB" id="9793424at2"/>
<dbReference type="InterPro" id="IPR027471">
    <property type="entry name" value="YbeD-like_sf"/>
</dbReference>
<gene>
    <name evidence="2" type="ORF">E4T21_08025</name>
</gene>
<dbReference type="KEGG" id="hbh:E4T21_08025"/>
<dbReference type="SUPFAM" id="SSF117991">
    <property type="entry name" value="YbeD/HP0495-like"/>
    <property type="match status" value="1"/>
</dbReference>
<dbReference type="RefSeq" id="WP_149287106.1">
    <property type="nucleotide sequence ID" value="NZ_CP038437.2"/>
</dbReference>
<organism evidence="2 3">
    <name type="scientific">Halomonas binhaiensis</name>
    <dbReference type="NCBI Taxonomy" id="2562282"/>
    <lineage>
        <taxon>Bacteria</taxon>
        <taxon>Pseudomonadati</taxon>
        <taxon>Pseudomonadota</taxon>
        <taxon>Gammaproteobacteria</taxon>
        <taxon>Oceanospirillales</taxon>
        <taxon>Halomonadaceae</taxon>
        <taxon>Halomonas</taxon>
    </lineage>
</organism>
<accession>A0A5C1NND7</accession>
<dbReference type="EMBL" id="CP038437">
    <property type="protein sequence ID" value="QEM83987.1"/>
    <property type="molecule type" value="Genomic_DNA"/>
</dbReference>
<dbReference type="Proteomes" id="UP000324285">
    <property type="component" value="Chromosome"/>
</dbReference>
<keyword evidence="3" id="KW-1185">Reference proteome</keyword>
<dbReference type="Pfam" id="PF04359">
    <property type="entry name" value="DUF493"/>
    <property type="match status" value="1"/>
</dbReference>
<evidence type="ECO:0000313" key="3">
    <source>
        <dbReference type="Proteomes" id="UP000324285"/>
    </source>
</evidence>
<sequence length="110" mass="11933">MNDRSFRDLRSEAGPNPTDVTITFPCDYPIKVVGDAAEDFAATVGLIVKRHDPGFDISKLEVVNSRNGRFQSVRLTLWATGEEQITALFNDLKATGVVSQACVAGHATSH</sequence>
<protein>
    <submittedName>
        <fullName evidence="2">DUF493 domain-containing protein</fullName>
    </submittedName>
</protein>
<dbReference type="PANTHER" id="PTHR38036">
    <property type="entry name" value="UPF0250 PROTEIN YBED"/>
    <property type="match status" value="1"/>
</dbReference>
<reference evidence="2" key="1">
    <citation type="submission" date="2021-02" db="EMBL/GenBank/DDBJ databases">
        <title>Strain Y2R2, a novel species of the genus Halomonas.</title>
        <authorList>
            <person name="Huang H."/>
        </authorList>
    </citation>
    <scope>NUCLEOTIDE SEQUENCE</scope>
    <source>
        <strain evidence="2">Y2R2</strain>
    </source>
</reference>
<name>A0A5C1NND7_9GAMM</name>